<name>A0ABW1JBV6_9ACTN</name>
<dbReference type="EMBL" id="JBHSRD010000002">
    <property type="protein sequence ID" value="MFC6006318.1"/>
    <property type="molecule type" value="Genomic_DNA"/>
</dbReference>
<evidence type="ECO:0000256" key="6">
    <source>
        <dbReference type="RuleBase" id="RU004466"/>
    </source>
</evidence>
<proteinExistence type="inferred from homology"/>
<keyword evidence="3 6" id="KW-0808">Transferase</keyword>
<dbReference type="Gene3D" id="1.10.600.10">
    <property type="entry name" value="Farnesyl Diphosphate Synthase"/>
    <property type="match status" value="1"/>
</dbReference>
<accession>A0ABW1JBV6</accession>
<dbReference type="PROSITE" id="PS00723">
    <property type="entry name" value="POLYPRENYL_SYNTHASE_1"/>
    <property type="match status" value="1"/>
</dbReference>
<dbReference type="SUPFAM" id="SSF48576">
    <property type="entry name" value="Terpenoid synthases"/>
    <property type="match status" value="1"/>
</dbReference>
<dbReference type="GO" id="GO:0016740">
    <property type="term" value="F:transferase activity"/>
    <property type="evidence" value="ECO:0007669"/>
    <property type="project" value="UniProtKB-KW"/>
</dbReference>
<sequence length="358" mass="37932">MHHPLDVEDLRDRVHKAVDDHLSQQGATLDPLGPDLVPLLQAIADLVAGGKRLRAAFCYWGWRGAGGPDCAEIVQAATAFELFQAAALLHDDVMDASDTRRGRPAAHRRMAALHRENGWDGDADRFGEAAAILAGDLCLSWSDELLSHSGLPAAAITRARPTFDLMRTQLMGGQYLDVLEQVLPRSAGGGTSERARRVIRYKSAKYSVEHPLLVGGRLAGAPPEQLAAYSAYGLPLGEAFQLRDDVLGVFGDPALTGKPAGDDLREGKRTVLVAEALARGSSAQVQLVERLLGRPDLDPSGVAALREVIVDTGALEVVEELIVALAGQANDALRGSGVTEPALTVLGDLVVAATSRTS</sequence>
<evidence type="ECO:0000256" key="3">
    <source>
        <dbReference type="ARBA" id="ARBA00022679"/>
    </source>
</evidence>
<keyword evidence="4" id="KW-0479">Metal-binding</keyword>
<organism evidence="7 8">
    <name type="scientific">Angustibacter luteus</name>
    <dbReference type="NCBI Taxonomy" id="658456"/>
    <lineage>
        <taxon>Bacteria</taxon>
        <taxon>Bacillati</taxon>
        <taxon>Actinomycetota</taxon>
        <taxon>Actinomycetes</taxon>
        <taxon>Kineosporiales</taxon>
        <taxon>Kineosporiaceae</taxon>
    </lineage>
</organism>
<evidence type="ECO:0000256" key="4">
    <source>
        <dbReference type="ARBA" id="ARBA00022723"/>
    </source>
</evidence>
<evidence type="ECO:0000256" key="1">
    <source>
        <dbReference type="ARBA" id="ARBA00001946"/>
    </source>
</evidence>
<comment type="cofactor">
    <cofactor evidence="1">
        <name>Mg(2+)</name>
        <dbReference type="ChEBI" id="CHEBI:18420"/>
    </cofactor>
</comment>
<evidence type="ECO:0000256" key="2">
    <source>
        <dbReference type="ARBA" id="ARBA00006706"/>
    </source>
</evidence>
<dbReference type="InterPro" id="IPR033749">
    <property type="entry name" value="Polyprenyl_synt_CS"/>
</dbReference>
<comment type="similarity">
    <text evidence="2 6">Belongs to the FPP/GGPP synthase family.</text>
</comment>
<dbReference type="EC" id="2.5.1.-" evidence="7"/>
<dbReference type="InterPro" id="IPR008949">
    <property type="entry name" value="Isoprenoid_synthase_dom_sf"/>
</dbReference>
<dbReference type="PANTHER" id="PTHR12001">
    <property type="entry name" value="GERANYLGERANYL PYROPHOSPHATE SYNTHASE"/>
    <property type="match status" value="1"/>
</dbReference>
<evidence type="ECO:0000313" key="8">
    <source>
        <dbReference type="Proteomes" id="UP001596189"/>
    </source>
</evidence>
<protein>
    <submittedName>
        <fullName evidence="7">Polyprenyl synthetase family protein</fullName>
        <ecNumber evidence="7">2.5.1.-</ecNumber>
    </submittedName>
</protein>
<dbReference type="Pfam" id="PF00348">
    <property type="entry name" value="polyprenyl_synt"/>
    <property type="match status" value="1"/>
</dbReference>
<reference evidence="8" key="1">
    <citation type="journal article" date="2019" name="Int. J. Syst. Evol. Microbiol.">
        <title>The Global Catalogue of Microorganisms (GCM) 10K type strain sequencing project: providing services to taxonomists for standard genome sequencing and annotation.</title>
        <authorList>
            <consortium name="The Broad Institute Genomics Platform"/>
            <consortium name="The Broad Institute Genome Sequencing Center for Infectious Disease"/>
            <person name="Wu L."/>
            <person name="Ma J."/>
        </authorList>
    </citation>
    <scope>NUCLEOTIDE SEQUENCE [LARGE SCALE GENOMIC DNA]</scope>
    <source>
        <strain evidence="8">KACC 14249</strain>
    </source>
</reference>
<evidence type="ECO:0000313" key="7">
    <source>
        <dbReference type="EMBL" id="MFC6006318.1"/>
    </source>
</evidence>
<evidence type="ECO:0000256" key="5">
    <source>
        <dbReference type="ARBA" id="ARBA00022842"/>
    </source>
</evidence>
<dbReference type="RefSeq" id="WP_345717164.1">
    <property type="nucleotide sequence ID" value="NZ_BAABFP010000005.1"/>
</dbReference>
<gene>
    <name evidence="7" type="ORF">ACFQDO_04170</name>
</gene>
<dbReference type="PROSITE" id="PS00444">
    <property type="entry name" value="POLYPRENYL_SYNTHASE_2"/>
    <property type="match status" value="1"/>
</dbReference>
<keyword evidence="5" id="KW-0460">Magnesium</keyword>
<dbReference type="InterPro" id="IPR000092">
    <property type="entry name" value="Polyprenyl_synt"/>
</dbReference>
<keyword evidence="8" id="KW-1185">Reference proteome</keyword>
<dbReference type="CDD" id="cd00685">
    <property type="entry name" value="Trans_IPPS_HT"/>
    <property type="match status" value="1"/>
</dbReference>
<comment type="caution">
    <text evidence="7">The sequence shown here is derived from an EMBL/GenBank/DDBJ whole genome shotgun (WGS) entry which is preliminary data.</text>
</comment>
<dbReference type="PANTHER" id="PTHR12001:SF85">
    <property type="entry name" value="SHORT CHAIN ISOPRENYL DIPHOSPHATE SYNTHASE"/>
    <property type="match status" value="1"/>
</dbReference>
<dbReference type="Proteomes" id="UP001596189">
    <property type="component" value="Unassembled WGS sequence"/>
</dbReference>
<dbReference type="SFLD" id="SFLDS00005">
    <property type="entry name" value="Isoprenoid_Synthase_Type_I"/>
    <property type="match status" value="1"/>
</dbReference>